<evidence type="ECO:0000313" key="2">
    <source>
        <dbReference type="Proteomes" id="UP001139887"/>
    </source>
</evidence>
<evidence type="ECO:0000313" key="1">
    <source>
        <dbReference type="EMBL" id="KAJ2851066.1"/>
    </source>
</evidence>
<comment type="caution">
    <text evidence="1">The sequence shown here is derived from an EMBL/GenBank/DDBJ whole genome shotgun (WGS) entry which is preliminary data.</text>
</comment>
<gene>
    <name evidence="1" type="ORF">IWW36_001413</name>
</gene>
<organism evidence="1 2">
    <name type="scientific">Coemansia brasiliensis</name>
    <dbReference type="NCBI Taxonomy" id="2650707"/>
    <lineage>
        <taxon>Eukaryota</taxon>
        <taxon>Fungi</taxon>
        <taxon>Fungi incertae sedis</taxon>
        <taxon>Zoopagomycota</taxon>
        <taxon>Kickxellomycotina</taxon>
        <taxon>Kickxellomycetes</taxon>
        <taxon>Kickxellales</taxon>
        <taxon>Kickxellaceae</taxon>
        <taxon>Coemansia</taxon>
    </lineage>
</organism>
<dbReference type="OrthoDB" id="5559863at2759"/>
<name>A0A9W8I9P4_9FUNG</name>
<keyword evidence="2" id="KW-1185">Reference proteome</keyword>
<protein>
    <submittedName>
        <fullName evidence="1">Uncharacterized protein</fullName>
    </submittedName>
</protein>
<reference evidence="1" key="1">
    <citation type="submission" date="2022-07" db="EMBL/GenBank/DDBJ databases">
        <title>Phylogenomic reconstructions and comparative analyses of Kickxellomycotina fungi.</title>
        <authorList>
            <person name="Reynolds N.K."/>
            <person name="Stajich J.E."/>
            <person name="Barry K."/>
            <person name="Grigoriev I.V."/>
            <person name="Crous P."/>
            <person name="Smith M.E."/>
        </authorList>
    </citation>
    <scope>NUCLEOTIDE SEQUENCE</scope>
    <source>
        <strain evidence="1">NRRL 1566</strain>
    </source>
</reference>
<dbReference type="AlphaFoldDB" id="A0A9W8I9P4"/>
<dbReference type="EMBL" id="JANBUW010000018">
    <property type="protein sequence ID" value="KAJ2851066.1"/>
    <property type="molecule type" value="Genomic_DNA"/>
</dbReference>
<dbReference type="Proteomes" id="UP001139887">
    <property type="component" value="Unassembled WGS sequence"/>
</dbReference>
<sequence>MTFLERLDNRIVERIVNVVCFQTTNISGRLSAYKELVVLASVSRQWHALVLPHMQSVLILEYQTSPASSLQLLKSPKSRRRAAWKSPGSTQKTEAALAKEHVWKTNVGLLQILGKQTPISKMRLQCFDCIPDFSHFVAAMDAAGLARCALDSVTTIEIMDQLDLAVAIKSSASSSGSSVSENGTNSKRHANASHAAAVYLAQHLPRVQRITSLSWNISLQSQHLVTHLAQLYFEQLHVLTVPLAVPVGTQFKVANNLTKLYIDANVLLQLGNNVIAAQQLQVLKLHNVDAFFSWETFASNTSSSSIKNNELEFTHLAALSIKFSSDNVVTTTDFYSSLGGSKYNVRVSMGRDRRRLLFPRLQSLNICKLPYTYTDAWRMFVDSPLKRLAVAGPYAHVRYIDPRLLRSLDVLDIHTVGADKHSGRFTNFVKSLLDEKSPVKSAWLRHAELFPLSVSGQVEWSHLTELCISAYMPTLAVLSLASQLPSLLRLTVQRIAHDTCEEELDQPFINSVNWETFVSTPNQPSSLSIRELQLHMGGEGSVPRIPTLQAICYILLCIPNVRLLAIKQMYCKYVCEFTKHWSKAHPQLSNIKLVRHVFMSAKSPSVFLE</sequence>
<proteinExistence type="predicted"/>
<accession>A0A9W8I9P4</accession>